<organism evidence="2 3">
    <name type="scientific">Streptomyces griseus subsp. griseus (strain JCM 4626 / CBS 651.72 / NBRC 13350 / KCC S-0626 / ISP 5235)</name>
    <dbReference type="NCBI Taxonomy" id="455632"/>
    <lineage>
        <taxon>Bacteria</taxon>
        <taxon>Bacillati</taxon>
        <taxon>Actinomycetota</taxon>
        <taxon>Actinomycetes</taxon>
        <taxon>Kitasatosporales</taxon>
        <taxon>Streptomycetaceae</taxon>
        <taxon>Streptomyces</taxon>
    </lineage>
</organism>
<dbReference type="EMBL" id="AP009493">
    <property type="protein sequence ID" value="BAG17212.1"/>
    <property type="molecule type" value="Genomic_DNA"/>
</dbReference>
<sequence length="81" mass="8780">MRRPSVPHREHGSYGTTSSTYADLPAGRERNGALTADDLPTAPAPIGRGAPSRREGPVRRNRWTPWPVPGMLLIHAAQQSA</sequence>
<accession>B1VQB1</accession>
<reference evidence="3" key="1">
    <citation type="journal article" date="2008" name="J. Bacteriol.">
        <title>Genome sequence of the streptomycin-producing microorganism Streptomyces griseus IFO 13350.</title>
        <authorList>
            <person name="Ohnishi Y."/>
            <person name="Ishikawa J."/>
            <person name="Hara H."/>
            <person name="Suzuki H."/>
            <person name="Ikenoya M."/>
            <person name="Ikeda H."/>
            <person name="Yamashita A."/>
            <person name="Hattori M."/>
            <person name="Horinouchi S."/>
        </authorList>
    </citation>
    <scope>NUCLEOTIDE SEQUENCE [LARGE SCALE GENOMIC DNA]</scope>
    <source>
        <strain evidence="3">JCM 4626 / NBRC 13350</strain>
    </source>
</reference>
<dbReference type="KEGG" id="sgr:SGR_383"/>
<dbReference type="Proteomes" id="UP000001685">
    <property type="component" value="Chromosome"/>
</dbReference>
<dbReference type="AlphaFoldDB" id="B1VQB1"/>
<protein>
    <submittedName>
        <fullName evidence="2">Uncharacterized protein</fullName>
    </submittedName>
</protein>
<feature type="region of interest" description="Disordered" evidence="1">
    <location>
        <begin position="1"/>
        <end position="66"/>
    </location>
</feature>
<gene>
    <name evidence="2" type="ordered locus">SGR_383</name>
</gene>
<dbReference type="HOGENOM" id="CLU_2572364_0_0_11"/>
<evidence type="ECO:0000313" key="2">
    <source>
        <dbReference type="EMBL" id="BAG17212.1"/>
    </source>
</evidence>
<evidence type="ECO:0000313" key="3">
    <source>
        <dbReference type="Proteomes" id="UP000001685"/>
    </source>
</evidence>
<proteinExistence type="predicted"/>
<name>B1VQB1_STRGG</name>
<evidence type="ECO:0000256" key="1">
    <source>
        <dbReference type="SAM" id="MobiDB-lite"/>
    </source>
</evidence>